<protein>
    <submittedName>
        <fullName evidence="3">Translation factor pelota</fullName>
    </submittedName>
</protein>
<name>A0ABP0D6U7_9PEZI</name>
<proteinExistence type="predicted"/>
<dbReference type="PANTHER" id="PTHR10853:SF0">
    <property type="entry name" value="PROTEIN PELOTA HOMOLOG"/>
    <property type="match status" value="1"/>
</dbReference>
<dbReference type="InterPro" id="IPR029064">
    <property type="entry name" value="Ribosomal_eL30-like_sf"/>
</dbReference>
<sequence>MRFAQTTNSASWTRATLDAISLMKKNGIFSVVLETPEDAWCLGAILMADDKLAVEEEGVAVAKPLILATTSFCPGTSTLTVTGTIEETRASLCEASPTTEEFQLALFPGLSVTVERRTGDPTRKASWTEACERIRTATLPDRRSEALAVVLLERDGSRATLRVLEGEQLRLDKTIHTADFKDDVIIDMPKMAVKPADRPGCSARSEKPCKASKMARSVKARMAPLQGNLYAAVVASLLRFVDLDNSEHGCPLLIASLGEAGRSFQQFLVAEATTKQNAPLLHMASVAIVVDTYGAASQAEPCEIGLTPRGTAASKPKTASKKLANHTTASAGPAAPASSVVESAFRSAFEANLWMPAQRKKRDKKSMCAFDEMMMRLDVLNRIHNVRFSKAADLLRDVQNCIRQEREASSRGCRAVYGVKTVEKAVKEGAVCVGGGALLVNKSLFYNSKLRDTVAALTVSVREQRGAVHILSDSQECGQRLANLGGIAALLTFPLFDLDDDEGQADEDCSKIGGKMKKLELGEERSKISKSSRARK</sequence>
<evidence type="ECO:0000259" key="2">
    <source>
        <dbReference type="Pfam" id="PF03465"/>
    </source>
</evidence>
<evidence type="ECO:0000313" key="3">
    <source>
        <dbReference type="EMBL" id="CAK7263925.1"/>
    </source>
</evidence>
<dbReference type="EMBL" id="CAWUON010000005">
    <property type="protein sequence ID" value="CAK7263925.1"/>
    <property type="molecule type" value="Genomic_DNA"/>
</dbReference>
<comment type="caution">
    <text evidence="3">The sequence shown here is derived from an EMBL/GenBank/DDBJ whole genome shotgun (WGS) entry which is preliminary data.</text>
</comment>
<dbReference type="Gene3D" id="3.30.1330.30">
    <property type="match status" value="1"/>
</dbReference>
<dbReference type="Pfam" id="PF03465">
    <property type="entry name" value="eRF1_3"/>
    <property type="match status" value="1"/>
</dbReference>
<evidence type="ECO:0000256" key="1">
    <source>
        <dbReference type="SAM" id="MobiDB-lite"/>
    </source>
</evidence>
<dbReference type="InterPro" id="IPR004405">
    <property type="entry name" value="TF_pelota"/>
</dbReference>
<dbReference type="Proteomes" id="UP001642502">
    <property type="component" value="Unassembled WGS sequence"/>
</dbReference>
<dbReference type="PANTHER" id="PTHR10853">
    <property type="entry name" value="PELOTA"/>
    <property type="match status" value="1"/>
</dbReference>
<keyword evidence="4" id="KW-1185">Reference proteome</keyword>
<feature type="domain" description="eRF1" evidence="2">
    <location>
        <begin position="413"/>
        <end position="494"/>
    </location>
</feature>
<organism evidence="3 4">
    <name type="scientific">Sporothrix epigloea</name>
    <dbReference type="NCBI Taxonomy" id="1892477"/>
    <lineage>
        <taxon>Eukaryota</taxon>
        <taxon>Fungi</taxon>
        <taxon>Dikarya</taxon>
        <taxon>Ascomycota</taxon>
        <taxon>Pezizomycotina</taxon>
        <taxon>Sordariomycetes</taxon>
        <taxon>Sordariomycetidae</taxon>
        <taxon>Ophiostomatales</taxon>
        <taxon>Ophiostomataceae</taxon>
        <taxon>Sporothrix</taxon>
    </lineage>
</organism>
<dbReference type="InterPro" id="IPR005142">
    <property type="entry name" value="eRF1_3"/>
</dbReference>
<feature type="region of interest" description="Disordered" evidence="1">
    <location>
        <begin position="307"/>
        <end position="334"/>
    </location>
</feature>
<dbReference type="SUPFAM" id="SSF55315">
    <property type="entry name" value="L30e-like"/>
    <property type="match status" value="1"/>
</dbReference>
<gene>
    <name evidence="3" type="primary">DOM34_1</name>
    <name evidence="3" type="ORF">SEPCBS119000_000728</name>
</gene>
<accession>A0ABP0D6U7</accession>
<reference evidence="3 4" key="1">
    <citation type="submission" date="2024-01" db="EMBL/GenBank/DDBJ databases">
        <authorList>
            <person name="Allen C."/>
            <person name="Tagirdzhanova G."/>
        </authorList>
    </citation>
    <scope>NUCLEOTIDE SEQUENCE [LARGE SCALE GENOMIC DNA]</scope>
    <source>
        <strain evidence="3 4">CBS 119000</strain>
    </source>
</reference>
<evidence type="ECO:0000313" key="4">
    <source>
        <dbReference type="Proteomes" id="UP001642502"/>
    </source>
</evidence>